<protein>
    <submittedName>
        <fullName evidence="3">Fucose 4-O-acetylase-like acetyltransferase</fullName>
    </submittedName>
</protein>
<dbReference type="PANTHER" id="PTHR37312">
    <property type="entry name" value="MEMBRANE-BOUND ACYLTRANSFERASE YKRP-RELATED"/>
    <property type="match status" value="1"/>
</dbReference>
<feature type="transmembrane region" description="Helical" evidence="1">
    <location>
        <begin position="12"/>
        <end position="33"/>
    </location>
</feature>
<gene>
    <name evidence="3" type="ORF">EDD61_12115</name>
</gene>
<feature type="domain" description="Acyltransferase 3" evidence="2">
    <location>
        <begin position="13"/>
        <end position="325"/>
    </location>
</feature>
<name>A0A4R3T3S5_9FIRM</name>
<keyword evidence="1" id="KW-0472">Membrane</keyword>
<feature type="transmembrane region" description="Helical" evidence="1">
    <location>
        <begin position="40"/>
        <end position="60"/>
    </location>
</feature>
<dbReference type="AlphaFoldDB" id="A0A4R3T3S5"/>
<evidence type="ECO:0000259" key="2">
    <source>
        <dbReference type="Pfam" id="PF01757"/>
    </source>
</evidence>
<dbReference type="RefSeq" id="WP_132225428.1">
    <property type="nucleotide sequence ID" value="NZ_JANKBG010000020.1"/>
</dbReference>
<feature type="transmembrane region" description="Helical" evidence="1">
    <location>
        <begin position="244"/>
        <end position="263"/>
    </location>
</feature>
<evidence type="ECO:0000256" key="1">
    <source>
        <dbReference type="SAM" id="Phobius"/>
    </source>
</evidence>
<evidence type="ECO:0000313" key="4">
    <source>
        <dbReference type="Proteomes" id="UP000295773"/>
    </source>
</evidence>
<sequence length="347" mass="41021">MDKAVENTTTRLVWLDQLKAISMYFVVLGHSLLKFKEGKLFRFIYSFHMPLFFMISGLTFRPDKYTTIMDCVKDKIIKLAHPYIMLNILSLPFWYINMKTHMIQPDSLIEVLFGVFYSNSAVVRAPSNATWFLMTLLFAEVIYYMIHYYLKDDKSVFLMSCILGVIGVMAPLGKEFLDAPFHFDVSLVAQFYYGCGYLIRKYFTNFMNAFKEHYRFKIFLLFSVGTFSAFINKQVDMSNELYRNITYMLISSFTLSFILIFLAKKFNFHSKLLSYIGQNTIIILALHIPMLRILQAAFPIFLTSQFYAVLASIIIYFIMVIFIWFINRYLYFIVKMPKRLQNIIHRF</sequence>
<dbReference type="InterPro" id="IPR002656">
    <property type="entry name" value="Acyl_transf_3_dom"/>
</dbReference>
<feature type="transmembrane region" description="Helical" evidence="1">
    <location>
        <begin position="306"/>
        <end position="326"/>
    </location>
</feature>
<comment type="caution">
    <text evidence="3">The sequence shown here is derived from an EMBL/GenBank/DDBJ whole genome shotgun (WGS) entry which is preliminary data.</text>
</comment>
<reference evidence="3 4" key="1">
    <citation type="submission" date="2019-03" db="EMBL/GenBank/DDBJ databases">
        <title>Genomic Encyclopedia of Type Strains, Phase IV (KMG-IV): sequencing the most valuable type-strain genomes for metagenomic binning, comparative biology and taxonomic classification.</title>
        <authorList>
            <person name="Goeker M."/>
        </authorList>
    </citation>
    <scope>NUCLEOTIDE SEQUENCE [LARGE SCALE GENOMIC DNA]</scope>
    <source>
        <strain evidence="3 4">DSM 29481</strain>
    </source>
</reference>
<feature type="transmembrane region" description="Helical" evidence="1">
    <location>
        <begin position="275"/>
        <end position="294"/>
    </location>
</feature>
<evidence type="ECO:0000313" key="3">
    <source>
        <dbReference type="EMBL" id="TCU55684.1"/>
    </source>
</evidence>
<keyword evidence="3" id="KW-0808">Transferase</keyword>
<feature type="transmembrane region" description="Helical" evidence="1">
    <location>
        <begin position="131"/>
        <end position="149"/>
    </location>
</feature>
<dbReference type="PANTHER" id="PTHR37312:SF1">
    <property type="entry name" value="MEMBRANE-BOUND ACYLTRANSFERASE YKRP-RELATED"/>
    <property type="match status" value="1"/>
</dbReference>
<dbReference type="GO" id="GO:0016747">
    <property type="term" value="F:acyltransferase activity, transferring groups other than amino-acyl groups"/>
    <property type="evidence" value="ECO:0007669"/>
    <property type="project" value="InterPro"/>
</dbReference>
<feature type="transmembrane region" description="Helical" evidence="1">
    <location>
        <begin position="179"/>
        <end position="199"/>
    </location>
</feature>
<dbReference type="InterPro" id="IPR052734">
    <property type="entry name" value="Nod_factor_acetyltransferase"/>
</dbReference>
<accession>A0A4R3T3S5</accession>
<dbReference type="EMBL" id="SMBP01000021">
    <property type="protein sequence ID" value="TCU55684.1"/>
    <property type="molecule type" value="Genomic_DNA"/>
</dbReference>
<organism evidence="3 4">
    <name type="scientific">Longicatena caecimuris</name>
    <dbReference type="NCBI Taxonomy" id="1796635"/>
    <lineage>
        <taxon>Bacteria</taxon>
        <taxon>Bacillati</taxon>
        <taxon>Bacillota</taxon>
        <taxon>Erysipelotrichia</taxon>
        <taxon>Erysipelotrichales</taxon>
        <taxon>Erysipelotrichaceae</taxon>
        <taxon>Longicatena</taxon>
    </lineage>
</organism>
<feature type="transmembrane region" description="Helical" evidence="1">
    <location>
        <begin position="156"/>
        <end position="173"/>
    </location>
</feature>
<keyword evidence="1" id="KW-1133">Transmembrane helix</keyword>
<keyword evidence="1" id="KW-0812">Transmembrane</keyword>
<dbReference type="Proteomes" id="UP000295773">
    <property type="component" value="Unassembled WGS sequence"/>
</dbReference>
<keyword evidence="4" id="KW-1185">Reference proteome</keyword>
<proteinExistence type="predicted"/>
<feature type="transmembrane region" description="Helical" evidence="1">
    <location>
        <begin position="80"/>
        <end position="96"/>
    </location>
</feature>
<feature type="transmembrane region" description="Helical" evidence="1">
    <location>
        <begin position="214"/>
        <end position="232"/>
    </location>
</feature>
<dbReference type="Pfam" id="PF01757">
    <property type="entry name" value="Acyl_transf_3"/>
    <property type="match status" value="1"/>
</dbReference>